<proteinExistence type="predicted"/>
<dbReference type="InterPro" id="IPR016181">
    <property type="entry name" value="Acyl_CoA_acyltransferase"/>
</dbReference>
<reference evidence="3" key="1">
    <citation type="submission" date="2017-08" db="EMBL/GenBank/DDBJ databases">
        <authorList>
            <person name="Huang Z."/>
        </authorList>
    </citation>
    <scope>NUCLEOTIDE SEQUENCE [LARGE SCALE GENOMIC DNA]</scope>
    <source>
        <strain evidence="3">SA5d-4</strain>
    </source>
</reference>
<evidence type="ECO:0000313" key="2">
    <source>
        <dbReference type="EMBL" id="OZM55775.1"/>
    </source>
</evidence>
<dbReference type="Pfam" id="PF00583">
    <property type="entry name" value="Acetyltransf_1"/>
    <property type="match status" value="1"/>
</dbReference>
<sequence>MITFEEITQESLYIAEEIINSNKSYNKMENGKETRSQKEVAQELNNNKTTSYFIKLDDTYIGLIDYFPVNPNDNYPWLGLLMIHADYQQFGFGSSAYVLFENQLQEKGVKTLRLGVLQENMRARQFWERLGFTFYETKEKHNKQIDCFEKKLTS</sequence>
<evidence type="ECO:0000259" key="1">
    <source>
        <dbReference type="PROSITE" id="PS51186"/>
    </source>
</evidence>
<dbReference type="Gene3D" id="3.40.630.30">
    <property type="match status" value="1"/>
</dbReference>
<keyword evidence="3" id="KW-1185">Reference proteome</keyword>
<dbReference type="InterPro" id="IPR000182">
    <property type="entry name" value="GNAT_dom"/>
</dbReference>
<reference evidence="2 3" key="2">
    <citation type="submission" date="2017-09" db="EMBL/GenBank/DDBJ databases">
        <title>Bacillus patelloidae sp. nov., isolated from the intestinal tract of a marine limpet.</title>
        <authorList>
            <person name="Liu R."/>
            <person name="Dong C."/>
            <person name="Shao Z."/>
        </authorList>
    </citation>
    <scope>NUCLEOTIDE SEQUENCE [LARGE SCALE GENOMIC DNA]</scope>
    <source>
        <strain evidence="2 3">SA5d-4</strain>
    </source>
</reference>
<evidence type="ECO:0000313" key="3">
    <source>
        <dbReference type="Proteomes" id="UP000217083"/>
    </source>
</evidence>
<dbReference type="GO" id="GO:0016747">
    <property type="term" value="F:acyltransferase activity, transferring groups other than amino-acyl groups"/>
    <property type="evidence" value="ECO:0007669"/>
    <property type="project" value="InterPro"/>
</dbReference>
<gene>
    <name evidence="2" type="ORF">CIB95_15545</name>
</gene>
<dbReference type="EMBL" id="NPIA01000013">
    <property type="protein sequence ID" value="OZM55775.1"/>
    <property type="molecule type" value="Genomic_DNA"/>
</dbReference>
<comment type="caution">
    <text evidence="2">The sequence shown here is derived from an EMBL/GenBank/DDBJ whole genome shotgun (WGS) entry which is preliminary data.</text>
</comment>
<dbReference type="CDD" id="cd04301">
    <property type="entry name" value="NAT_SF"/>
    <property type="match status" value="1"/>
</dbReference>
<feature type="domain" description="N-acetyltransferase" evidence="1">
    <location>
        <begin position="2"/>
        <end position="154"/>
    </location>
</feature>
<keyword evidence="2" id="KW-0808">Transferase</keyword>
<dbReference type="Proteomes" id="UP000217083">
    <property type="component" value="Unassembled WGS sequence"/>
</dbReference>
<dbReference type="PROSITE" id="PS51186">
    <property type="entry name" value="GNAT"/>
    <property type="match status" value="1"/>
</dbReference>
<name>A0A263BPT7_9BACI</name>
<dbReference type="RefSeq" id="WP_094926671.1">
    <property type="nucleotide sequence ID" value="NZ_NPIA01000013.1"/>
</dbReference>
<accession>A0A263BPT7</accession>
<dbReference type="SUPFAM" id="SSF55729">
    <property type="entry name" value="Acyl-CoA N-acyltransferases (Nat)"/>
    <property type="match status" value="1"/>
</dbReference>
<organism evidence="2 3">
    <name type="scientific">Lottiidibacillus patelloidae</name>
    <dbReference type="NCBI Taxonomy" id="2670334"/>
    <lineage>
        <taxon>Bacteria</taxon>
        <taxon>Bacillati</taxon>
        <taxon>Bacillota</taxon>
        <taxon>Bacilli</taxon>
        <taxon>Bacillales</taxon>
        <taxon>Bacillaceae</taxon>
        <taxon>Lottiidibacillus</taxon>
    </lineage>
</organism>
<dbReference type="AlphaFoldDB" id="A0A263BPT7"/>
<protein>
    <submittedName>
        <fullName evidence="2">GNAT family N-acetyltransferase</fullName>
    </submittedName>
</protein>